<accession>A0ABP3RWF0</accession>
<name>A0ABP3RWF0_9ACTN</name>
<gene>
    <name evidence="2" type="ORF">GCM10009547_17310</name>
</gene>
<evidence type="ECO:0000313" key="3">
    <source>
        <dbReference type="Proteomes" id="UP001500957"/>
    </source>
</evidence>
<reference evidence="3" key="1">
    <citation type="journal article" date="2019" name="Int. J. Syst. Evol. Microbiol.">
        <title>The Global Catalogue of Microorganisms (GCM) 10K type strain sequencing project: providing services to taxonomists for standard genome sequencing and annotation.</title>
        <authorList>
            <consortium name="The Broad Institute Genomics Platform"/>
            <consortium name="The Broad Institute Genome Sequencing Center for Infectious Disease"/>
            <person name="Wu L."/>
            <person name="Ma J."/>
        </authorList>
    </citation>
    <scope>NUCLEOTIDE SEQUENCE [LARGE SCALE GENOMIC DNA]</scope>
    <source>
        <strain evidence="3">JCM 10671</strain>
    </source>
</reference>
<comment type="caution">
    <text evidence="2">The sequence shown here is derived from an EMBL/GenBank/DDBJ whole genome shotgun (WGS) entry which is preliminary data.</text>
</comment>
<proteinExistence type="predicted"/>
<dbReference type="InterPro" id="IPR032710">
    <property type="entry name" value="NTF2-like_dom_sf"/>
</dbReference>
<dbReference type="Gene3D" id="3.10.450.50">
    <property type="match status" value="1"/>
</dbReference>
<dbReference type="Proteomes" id="UP001500957">
    <property type="component" value="Unassembled WGS sequence"/>
</dbReference>
<protein>
    <recommendedName>
        <fullName evidence="1">SnoaL-like domain-containing protein</fullName>
    </recommendedName>
</protein>
<dbReference type="RefSeq" id="WP_344603665.1">
    <property type="nucleotide sequence ID" value="NZ_BAAAHE010000013.1"/>
</dbReference>
<dbReference type="Pfam" id="PF12680">
    <property type="entry name" value="SnoaL_2"/>
    <property type="match status" value="1"/>
</dbReference>
<evidence type="ECO:0000259" key="1">
    <source>
        <dbReference type="Pfam" id="PF12680"/>
    </source>
</evidence>
<organism evidence="2 3">
    <name type="scientific">Sporichthya brevicatena</name>
    <dbReference type="NCBI Taxonomy" id="171442"/>
    <lineage>
        <taxon>Bacteria</taxon>
        <taxon>Bacillati</taxon>
        <taxon>Actinomycetota</taxon>
        <taxon>Actinomycetes</taxon>
        <taxon>Sporichthyales</taxon>
        <taxon>Sporichthyaceae</taxon>
        <taxon>Sporichthya</taxon>
    </lineage>
</organism>
<sequence length="175" mass="19397">MTVTTPQTGAQTGAQSDAAFLADFADRWLAAWNSHDTERVLELLSDDIRWDDRTFWPEVIEGKEGVRAYTEKIWEAMPDVQFAEIERFFAPDARRGIVLFRQTGSGPAKLNPERTFDAHGCDIFLEFHGDQLGSYLSAYDIVPMLQQLGGLPPREGKLGGAYLMSLARGARGSGA</sequence>
<dbReference type="SUPFAM" id="SSF54427">
    <property type="entry name" value="NTF2-like"/>
    <property type="match status" value="1"/>
</dbReference>
<evidence type="ECO:0000313" key="2">
    <source>
        <dbReference type="EMBL" id="GAA0615874.1"/>
    </source>
</evidence>
<keyword evidence="3" id="KW-1185">Reference proteome</keyword>
<feature type="domain" description="SnoaL-like" evidence="1">
    <location>
        <begin position="26"/>
        <end position="124"/>
    </location>
</feature>
<dbReference type="EMBL" id="BAAAHE010000013">
    <property type="protein sequence ID" value="GAA0615874.1"/>
    <property type="molecule type" value="Genomic_DNA"/>
</dbReference>
<dbReference type="InterPro" id="IPR037401">
    <property type="entry name" value="SnoaL-like"/>
</dbReference>